<sequence>MVEALAQNTNEYSFQERGTSVNTTAKEIEKMLGMYLKMGLVQMAGTRVHVLVEQQDGAAAAGCRLARFWQPCGVLRRAGTGKSDLPS</sequence>
<keyword evidence="2" id="KW-1185">Reference proteome</keyword>
<evidence type="ECO:0000313" key="1">
    <source>
        <dbReference type="EMBL" id="KAJ3608604.1"/>
    </source>
</evidence>
<accession>A0A9Q0IRS3</accession>
<dbReference type="Proteomes" id="UP001148018">
    <property type="component" value="Unassembled WGS sequence"/>
</dbReference>
<reference evidence="1" key="1">
    <citation type="submission" date="2022-07" db="EMBL/GenBank/DDBJ databases">
        <title>Chromosome-level genome of Muraenolepis orangiensis.</title>
        <authorList>
            <person name="Kim J."/>
        </authorList>
    </citation>
    <scope>NUCLEOTIDE SEQUENCE</scope>
    <source>
        <strain evidence="1">KU_S4_2022</strain>
        <tissue evidence="1">Muscle</tissue>
    </source>
</reference>
<dbReference type="AlphaFoldDB" id="A0A9Q0IRS3"/>
<organism evidence="1 2">
    <name type="scientific">Muraenolepis orangiensis</name>
    <name type="common">Patagonian moray cod</name>
    <dbReference type="NCBI Taxonomy" id="630683"/>
    <lineage>
        <taxon>Eukaryota</taxon>
        <taxon>Metazoa</taxon>
        <taxon>Chordata</taxon>
        <taxon>Craniata</taxon>
        <taxon>Vertebrata</taxon>
        <taxon>Euteleostomi</taxon>
        <taxon>Actinopterygii</taxon>
        <taxon>Neopterygii</taxon>
        <taxon>Teleostei</taxon>
        <taxon>Neoteleostei</taxon>
        <taxon>Acanthomorphata</taxon>
        <taxon>Zeiogadaria</taxon>
        <taxon>Gadariae</taxon>
        <taxon>Gadiformes</taxon>
        <taxon>Muraenolepidoidei</taxon>
        <taxon>Muraenolepididae</taxon>
        <taxon>Muraenolepis</taxon>
    </lineage>
</organism>
<comment type="caution">
    <text evidence="1">The sequence shown here is derived from an EMBL/GenBank/DDBJ whole genome shotgun (WGS) entry which is preliminary data.</text>
</comment>
<dbReference type="EMBL" id="JANIIK010000039">
    <property type="protein sequence ID" value="KAJ3608604.1"/>
    <property type="molecule type" value="Genomic_DNA"/>
</dbReference>
<name>A0A9Q0IRS3_9TELE</name>
<protein>
    <submittedName>
        <fullName evidence="1">Uncharacterized protein</fullName>
    </submittedName>
</protein>
<gene>
    <name evidence="1" type="ORF">NHX12_023136</name>
</gene>
<evidence type="ECO:0000313" key="2">
    <source>
        <dbReference type="Proteomes" id="UP001148018"/>
    </source>
</evidence>
<proteinExistence type="predicted"/>
<dbReference type="OrthoDB" id="123207at2759"/>